<feature type="signal peptide" evidence="1">
    <location>
        <begin position="1"/>
        <end position="23"/>
    </location>
</feature>
<dbReference type="EMBL" id="JAERRJ010000036">
    <property type="protein sequence ID" value="MBL1080329.1"/>
    <property type="molecule type" value="Genomic_DNA"/>
</dbReference>
<evidence type="ECO:0000313" key="3">
    <source>
        <dbReference type="Proteomes" id="UP000602198"/>
    </source>
</evidence>
<name>A0ABS1MJ27_9NOCA</name>
<gene>
    <name evidence="2" type="ORF">JK358_38630</name>
</gene>
<organism evidence="2 3">
    <name type="scientific">Nocardia acididurans</name>
    <dbReference type="NCBI Taxonomy" id="2802282"/>
    <lineage>
        <taxon>Bacteria</taxon>
        <taxon>Bacillati</taxon>
        <taxon>Actinomycetota</taxon>
        <taxon>Actinomycetes</taxon>
        <taxon>Mycobacteriales</taxon>
        <taxon>Nocardiaceae</taxon>
        <taxon>Nocardia</taxon>
    </lineage>
</organism>
<feature type="chain" id="PRO_5047289523" evidence="1">
    <location>
        <begin position="24"/>
        <end position="55"/>
    </location>
</feature>
<sequence length="55" mass="5530">MKARQILATVLLAGAVAGGGVAAASTVSAAAISNNPSNIDSAISFEDAPSFWPRW</sequence>
<reference evidence="2 3" key="1">
    <citation type="submission" date="2021-01" db="EMBL/GenBank/DDBJ databases">
        <title>WGS of actinomycetes isolated from Thailand.</title>
        <authorList>
            <person name="Thawai C."/>
        </authorList>
    </citation>
    <scope>NUCLEOTIDE SEQUENCE [LARGE SCALE GENOMIC DNA]</scope>
    <source>
        <strain evidence="2 3">LPG 2</strain>
    </source>
</reference>
<dbReference type="Proteomes" id="UP000602198">
    <property type="component" value="Unassembled WGS sequence"/>
</dbReference>
<accession>A0ABS1MJ27</accession>
<dbReference type="RefSeq" id="WP_201958825.1">
    <property type="nucleotide sequence ID" value="NZ_JAERRJ010000036.1"/>
</dbReference>
<keyword evidence="1" id="KW-0732">Signal</keyword>
<proteinExistence type="predicted"/>
<evidence type="ECO:0000313" key="2">
    <source>
        <dbReference type="EMBL" id="MBL1080329.1"/>
    </source>
</evidence>
<protein>
    <submittedName>
        <fullName evidence="2">Uncharacterized protein</fullName>
    </submittedName>
</protein>
<comment type="caution">
    <text evidence="2">The sequence shown here is derived from an EMBL/GenBank/DDBJ whole genome shotgun (WGS) entry which is preliminary data.</text>
</comment>
<evidence type="ECO:0000256" key="1">
    <source>
        <dbReference type="SAM" id="SignalP"/>
    </source>
</evidence>
<keyword evidence="3" id="KW-1185">Reference proteome</keyword>